<evidence type="ECO:0000313" key="9">
    <source>
        <dbReference type="RefSeq" id="XP_020093145.1"/>
    </source>
</evidence>
<feature type="compositionally biased region" description="Basic and acidic residues" evidence="6">
    <location>
        <begin position="15"/>
        <end position="47"/>
    </location>
</feature>
<dbReference type="InterPro" id="IPR007527">
    <property type="entry name" value="Znf_SWIM"/>
</dbReference>
<dbReference type="InterPro" id="IPR006564">
    <property type="entry name" value="Znf_PMZ"/>
</dbReference>
<dbReference type="Proteomes" id="UP000515123">
    <property type="component" value="Linkage group 7"/>
</dbReference>
<name>A0A6P5FIX2_ANACO</name>
<evidence type="ECO:0000256" key="3">
    <source>
        <dbReference type="ARBA" id="ARBA00022771"/>
    </source>
</evidence>
<evidence type="ECO:0000259" key="7">
    <source>
        <dbReference type="PROSITE" id="PS50966"/>
    </source>
</evidence>
<dbReference type="OrthoDB" id="686676at2759"/>
<protein>
    <submittedName>
        <fullName evidence="9">Protein FAR1-RELATED SEQUENCE 4-like isoform X1</fullName>
    </submittedName>
</protein>
<dbReference type="InterPro" id="IPR031052">
    <property type="entry name" value="FHY3/FAR1"/>
</dbReference>
<proteinExistence type="inferred from homology"/>
<evidence type="ECO:0000256" key="6">
    <source>
        <dbReference type="SAM" id="MobiDB-lite"/>
    </source>
</evidence>
<feature type="region of interest" description="Disordered" evidence="6">
    <location>
        <begin position="376"/>
        <end position="462"/>
    </location>
</feature>
<keyword evidence="8" id="KW-1185">Reference proteome</keyword>
<evidence type="ECO:0000256" key="2">
    <source>
        <dbReference type="ARBA" id="ARBA00022723"/>
    </source>
</evidence>
<dbReference type="RefSeq" id="XP_020093145.1">
    <property type="nucleotide sequence ID" value="XM_020237556.1"/>
</dbReference>
<gene>
    <name evidence="9" type="primary">LOC109713462</name>
</gene>
<dbReference type="PANTHER" id="PTHR31669">
    <property type="entry name" value="PROTEIN FAR1-RELATED SEQUENCE 10-RELATED"/>
    <property type="match status" value="1"/>
</dbReference>
<dbReference type="GO" id="GO:0008270">
    <property type="term" value="F:zinc ion binding"/>
    <property type="evidence" value="ECO:0007669"/>
    <property type="project" value="UniProtKB-KW"/>
</dbReference>
<keyword evidence="4" id="KW-0862">Zinc</keyword>
<dbReference type="Pfam" id="PF04434">
    <property type="entry name" value="SWIM"/>
    <property type="match status" value="1"/>
</dbReference>
<dbReference type="Pfam" id="PF10551">
    <property type="entry name" value="MULE"/>
    <property type="match status" value="1"/>
</dbReference>
<evidence type="ECO:0000313" key="8">
    <source>
        <dbReference type="Proteomes" id="UP000515123"/>
    </source>
</evidence>
<dbReference type="PROSITE" id="PS50966">
    <property type="entry name" value="ZF_SWIM"/>
    <property type="match status" value="1"/>
</dbReference>
<keyword evidence="2" id="KW-0479">Metal-binding</keyword>
<feature type="region of interest" description="Disordered" evidence="6">
    <location>
        <begin position="1138"/>
        <end position="1203"/>
    </location>
</feature>
<dbReference type="PANTHER" id="PTHR31669:SF162">
    <property type="entry name" value="PROTEIN FAR1-RELATED SEQUENCE"/>
    <property type="match status" value="1"/>
</dbReference>
<dbReference type="GO" id="GO:0006355">
    <property type="term" value="P:regulation of DNA-templated transcription"/>
    <property type="evidence" value="ECO:0007669"/>
    <property type="project" value="InterPro"/>
</dbReference>
<evidence type="ECO:0000256" key="5">
    <source>
        <dbReference type="PROSITE-ProRule" id="PRU00325"/>
    </source>
</evidence>
<keyword evidence="3 5" id="KW-0863">Zinc-finger</keyword>
<sequence length="1298" mass="145009">MVLIAEILDDAANDEEGRSSKERGGGGTSEEAKENCDNPKPSSDKPEVVVPTSENETETKEPTAIDDSPNLCHAPSAAETSSSSAPATGPPPEQPLYNEYALRVAYIMRSYLSMRQPNFTDAAAASGGVGPSSAADAATGSSDRCKAMMEVVLKEHGRWAVSKLVAEHNHPLLPPPEGCVSAPAVPVMGMEFESAEAAKAFYYGYGESSGFKARTGSNRRSSGSGALIMQRFLCWRGSYLMYRNNQGTFTGKRKRGPYKKRALKAAQETAASERDGDVTNGAASNGLIEELQSSPTLNDSLAAGEGAGAKAAAASAVGLETASAEVKDDWKGKDDAKAIPAANTSQSRLLRELGVRVSRYTNEERRNIILKYMMKRNNRPGVERPSKVPSRQALARRRQRGSGGRFLSTGEPKVPTRQPLSERRQRGAGRYLSRAKAQVPADKALDERHQQGSDGSFLGGRESQIPLDHALAEGRQQGRVGKILGEGESQTSSKVGEVTESEADAAAEISTDTGGEPKVGMVFLNEDKAYEFYVRYATTVGFNIRKGWWDKTARNVTRSRVYVCSREGFRPKNITTDTKKPRPETRTGCQARMAIRITSSGKYSVSEFIADHNHELAPSLDIQMLRSQKISGRVQRANRRNASLIPADYKNYLRSKRTKNMQLGDAGAVCEYLQKMKGENPAFFYAIQVDEDDQLTNIFWSDAKSRMDYCYFGDVVCFDSSYRINDYGRPFALFIGVNHHKQTIVFGTALLYDETVESFKWLFETFKNAMGGKQPKTILSDQSTAIAEAIGAVWPGSAHRLCVWHIYQNATKHLNHIFESSESFAHDFSKLLYDFEEEEEFVLAWESLAEKYDLKNNEWFCQLNEEREKWALVYGRETFCADIESILQRENMQILLKEYLKPEIDIPSFVKQLDKLVEEKRYAELLADYHANQGISRIPPLRLLWQAATAYTPSIFEQFRMEFELFLGCMVYCCGEVGSVSEYQVTIKEKPRGHFVRYDSSDFTIFCSCKKFESIGVPCCHMLKVLDFRNIKELPPHYILKRWRKDAKNGSPRENDVFALDDDAKSSLSKRYGSLLRILYRIAYRAAETMDTYAFMESQSDQLLEQVENILQTRLNAVSKGQQQTLVQNEGNINEFSRKASRKKNKNGEDRCRHQNPLESNKRQKGRQGVYDEANGVRGDEPSAALPDIPAHPRNPPNQFLSSSQFMQTPYVPSHQFGLGPVQGIHEMTQFSQESSSAALPPQPFHSSSQLTQDHIQNAVQGCPAPDVHSLQFVASNPQLGEQSTDQRHCTIPLWDFL</sequence>
<reference evidence="9" key="2">
    <citation type="submission" date="2025-08" db="UniProtKB">
        <authorList>
            <consortium name="RefSeq"/>
        </authorList>
    </citation>
    <scope>IDENTIFICATION</scope>
    <source>
        <tissue evidence="9">Leaf</tissue>
    </source>
</reference>
<accession>A0A6P5FIX2</accession>
<dbReference type="InterPro" id="IPR004330">
    <property type="entry name" value="FAR1_DNA_bnd_dom"/>
</dbReference>
<evidence type="ECO:0000256" key="1">
    <source>
        <dbReference type="ARBA" id="ARBA00005889"/>
    </source>
</evidence>
<feature type="region of interest" description="Disordered" evidence="6">
    <location>
        <begin position="1"/>
        <end position="94"/>
    </location>
</feature>
<dbReference type="Pfam" id="PF03101">
    <property type="entry name" value="FAR1"/>
    <property type="match status" value="2"/>
</dbReference>
<feature type="domain" description="SWIM-type" evidence="7">
    <location>
        <begin position="983"/>
        <end position="1030"/>
    </location>
</feature>
<dbReference type="SMART" id="SM00575">
    <property type="entry name" value="ZnF_PMZ"/>
    <property type="match status" value="1"/>
</dbReference>
<feature type="compositionally biased region" description="Low complexity" evidence="6">
    <location>
        <begin position="74"/>
        <end position="87"/>
    </location>
</feature>
<reference evidence="8" key="1">
    <citation type="journal article" date="2015" name="Nat. Genet.">
        <title>The pineapple genome and the evolution of CAM photosynthesis.</title>
        <authorList>
            <person name="Ming R."/>
            <person name="VanBuren R."/>
            <person name="Wai C.M."/>
            <person name="Tang H."/>
            <person name="Schatz M.C."/>
            <person name="Bowers J.E."/>
            <person name="Lyons E."/>
            <person name="Wang M.L."/>
            <person name="Chen J."/>
            <person name="Biggers E."/>
            <person name="Zhang J."/>
            <person name="Huang L."/>
            <person name="Zhang L."/>
            <person name="Miao W."/>
            <person name="Zhang J."/>
            <person name="Ye Z."/>
            <person name="Miao C."/>
            <person name="Lin Z."/>
            <person name="Wang H."/>
            <person name="Zhou H."/>
            <person name="Yim W.C."/>
            <person name="Priest H.D."/>
            <person name="Zheng C."/>
            <person name="Woodhouse M."/>
            <person name="Edger P.P."/>
            <person name="Guyot R."/>
            <person name="Guo H.B."/>
            <person name="Guo H."/>
            <person name="Zheng G."/>
            <person name="Singh R."/>
            <person name="Sharma A."/>
            <person name="Min X."/>
            <person name="Zheng Y."/>
            <person name="Lee H."/>
            <person name="Gurtowski J."/>
            <person name="Sedlazeck F.J."/>
            <person name="Harkess A."/>
            <person name="McKain M.R."/>
            <person name="Liao Z."/>
            <person name="Fang J."/>
            <person name="Liu J."/>
            <person name="Zhang X."/>
            <person name="Zhang Q."/>
            <person name="Hu W."/>
            <person name="Qin Y."/>
            <person name="Wang K."/>
            <person name="Chen L.Y."/>
            <person name="Shirley N."/>
            <person name="Lin Y.R."/>
            <person name="Liu L.Y."/>
            <person name="Hernandez A.G."/>
            <person name="Wright C.L."/>
            <person name="Bulone V."/>
            <person name="Tuskan G.A."/>
            <person name="Heath K."/>
            <person name="Zee F."/>
            <person name="Moore P.H."/>
            <person name="Sunkar R."/>
            <person name="Leebens-Mack J.H."/>
            <person name="Mockler T."/>
            <person name="Bennetzen J.L."/>
            <person name="Freeling M."/>
            <person name="Sankoff D."/>
            <person name="Paterson A.H."/>
            <person name="Zhu X."/>
            <person name="Yang X."/>
            <person name="Smith J.A."/>
            <person name="Cushman J.C."/>
            <person name="Paull R.E."/>
            <person name="Yu Q."/>
        </authorList>
    </citation>
    <scope>NUCLEOTIDE SEQUENCE [LARGE SCALE GENOMIC DNA]</scope>
    <source>
        <strain evidence="8">cv. F153</strain>
    </source>
</reference>
<organism evidence="8 9">
    <name type="scientific">Ananas comosus</name>
    <name type="common">Pineapple</name>
    <name type="synonym">Ananas ananas</name>
    <dbReference type="NCBI Taxonomy" id="4615"/>
    <lineage>
        <taxon>Eukaryota</taxon>
        <taxon>Viridiplantae</taxon>
        <taxon>Streptophyta</taxon>
        <taxon>Embryophyta</taxon>
        <taxon>Tracheophyta</taxon>
        <taxon>Spermatophyta</taxon>
        <taxon>Magnoliopsida</taxon>
        <taxon>Liliopsida</taxon>
        <taxon>Poales</taxon>
        <taxon>Bromeliaceae</taxon>
        <taxon>Bromelioideae</taxon>
        <taxon>Ananas</taxon>
    </lineage>
</organism>
<dbReference type="GeneID" id="109713462"/>
<dbReference type="InterPro" id="IPR018289">
    <property type="entry name" value="MULE_transposase_dom"/>
</dbReference>
<comment type="similarity">
    <text evidence="1">Belongs to the FHY3/FAR1 family.</text>
</comment>
<evidence type="ECO:0000256" key="4">
    <source>
        <dbReference type="ARBA" id="ARBA00022833"/>
    </source>
</evidence>